<keyword evidence="11" id="KW-1133">Transmembrane helix</keyword>
<evidence type="ECO:0000259" key="13">
    <source>
        <dbReference type="PROSITE" id="PS51178"/>
    </source>
</evidence>
<dbReference type="CDD" id="cd14014">
    <property type="entry name" value="STKc_PknB_like"/>
    <property type="match status" value="1"/>
</dbReference>
<evidence type="ECO:0000256" key="11">
    <source>
        <dbReference type="SAM" id="Phobius"/>
    </source>
</evidence>
<dbReference type="SUPFAM" id="SSF56112">
    <property type="entry name" value="Protein kinase-like (PK-like)"/>
    <property type="match status" value="1"/>
</dbReference>
<keyword evidence="6 9" id="KW-0067">ATP-binding</keyword>
<dbReference type="GO" id="GO:0004674">
    <property type="term" value="F:protein serine/threonine kinase activity"/>
    <property type="evidence" value="ECO:0007669"/>
    <property type="project" value="UniProtKB-KW"/>
</dbReference>
<protein>
    <recommendedName>
        <fullName evidence="1">non-specific serine/threonine protein kinase</fullName>
        <ecNumber evidence="1">2.7.11.1</ecNumber>
    </recommendedName>
</protein>
<dbReference type="InterPro" id="IPR011009">
    <property type="entry name" value="Kinase-like_dom_sf"/>
</dbReference>
<feature type="domain" description="PASTA" evidence="13">
    <location>
        <begin position="483"/>
        <end position="552"/>
    </location>
</feature>
<dbReference type="Pfam" id="PF03793">
    <property type="entry name" value="PASTA"/>
    <property type="match status" value="3"/>
</dbReference>
<feature type="domain" description="PASTA" evidence="13">
    <location>
        <begin position="349"/>
        <end position="415"/>
    </location>
</feature>
<evidence type="ECO:0000256" key="7">
    <source>
        <dbReference type="ARBA" id="ARBA00047899"/>
    </source>
</evidence>
<proteinExistence type="predicted"/>
<keyword evidence="11" id="KW-0472">Membrane</keyword>
<dbReference type="Gene3D" id="3.30.200.20">
    <property type="entry name" value="Phosphorylase Kinase, domain 1"/>
    <property type="match status" value="1"/>
</dbReference>
<keyword evidence="4 9" id="KW-0547">Nucleotide-binding</keyword>
<dbReference type="InterPro" id="IPR017441">
    <property type="entry name" value="Protein_kinase_ATP_BS"/>
</dbReference>
<evidence type="ECO:0000256" key="10">
    <source>
        <dbReference type="SAM" id="MobiDB-lite"/>
    </source>
</evidence>
<feature type="transmembrane region" description="Helical" evidence="11">
    <location>
        <begin position="319"/>
        <end position="342"/>
    </location>
</feature>
<dbReference type="RefSeq" id="WP_283408355.1">
    <property type="nucleotide sequence ID" value="NZ_FXUF01000003.1"/>
</dbReference>
<evidence type="ECO:0000256" key="1">
    <source>
        <dbReference type="ARBA" id="ARBA00012513"/>
    </source>
</evidence>
<evidence type="ECO:0000256" key="3">
    <source>
        <dbReference type="ARBA" id="ARBA00022679"/>
    </source>
</evidence>
<feature type="domain" description="Protein kinase" evidence="12">
    <location>
        <begin position="10"/>
        <end position="275"/>
    </location>
</feature>
<organism evidence="14 15">
    <name type="scientific">Anoxynatronum buryatiense</name>
    <dbReference type="NCBI Taxonomy" id="489973"/>
    <lineage>
        <taxon>Bacteria</taxon>
        <taxon>Bacillati</taxon>
        <taxon>Bacillota</taxon>
        <taxon>Clostridia</taxon>
        <taxon>Eubacteriales</taxon>
        <taxon>Clostridiaceae</taxon>
        <taxon>Anoxynatronum</taxon>
    </lineage>
</organism>
<dbReference type="PANTHER" id="PTHR43289:SF34">
    <property type="entry name" value="SERINE_THREONINE-PROTEIN KINASE YBDM-RELATED"/>
    <property type="match status" value="1"/>
</dbReference>
<dbReference type="Gene3D" id="1.10.510.10">
    <property type="entry name" value="Transferase(Phosphotransferase) domain 1"/>
    <property type="match status" value="1"/>
</dbReference>
<evidence type="ECO:0000256" key="6">
    <source>
        <dbReference type="ARBA" id="ARBA00022840"/>
    </source>
</evidence>
<dbReference type="PROSITE" id="PS00107">
    <property type="entry name" value="PROTEIN_KINASE_ATP"/>
    <property type="match status" value="1"/>
</dbReference>
<dbReference type="PANTHER" id="PTHR43289">
    <property type="entry name" value="MITOGEN-ACTIVATED PROTEIN KINASE KINASE KINASE 20-RELATED"/>
    <property type="match status" value="1"/>
</dbReference>
<dbReference type="SMART" id="SM00220">
    <property type="entry name" value="S_TKc"/>
    <property type="match status" value="1"/>
</dbReference>
<dbReference type="PROSITE" id="PS51178">
    <property type="entry name" value="PASTA"/>
    <property type="match status" value="3"/>
</dbReference>
<evidence type="ECO:0000313" key="14">
    <source>
        <dbReference type="EMBL" id="SMP46899.1"/>
    </source>
</evidence>
<dbReference type="InterPro" id="IPR005543">
    <property type="entry name" value="PASTA_dom"/>
</dbReference>
<evidence type="ECO:0000256" key="9">
    <source>
        <dbReference type="PROSITE-ProRule" id="PRU10141"/>
    </source>
</evidence>
<feature type="domain" description="PASTA" evidence="13">
    <location>
        <begin position="416"/>
        <end position="482"/>
    </location>
</feature>
<reference evidence="14" key="1">
    <citation type="submission" date="2017-05" db="EMBL/GenBank/DDBJ databases">
        <authorList>
            <person name="Varghese N."/>
            <person name="Submissions S."/>
        </authorList>
    </citation>
    <scope>NUCLEOTIDE SEQUENCE</scope>
    <source>
        <strain evidence="14">Su22</strain>
    </source>
</reference>
<dbReference type="PROSITE" id="PS00108">
    <property type="entry name" value="PROTEIN_KINASE_ST"/>
    <property type="match status" value="1"/>
</dbReference>
<evidence type="ECO:0000313" key="15">
    <source>
        <dbReference type="Proteomes" id="UP001158066"/>
    </source>
</evidence>
<comment type="catalytic activity">
    <reaction evidence="7">
        <text>L-threonyl-[protein] + ATP = O-phospho-L-threonyl-[protein] + ADP + H(+)</text>
        <dbReference type="Rhea" id="RHEA:46608"/>
        <dbReference type="Rhea" id="RHEA-COMP:11060"/>
        <dbReference type="Rhea" id="RHEA-COMP:11605"/>
        <dbReference type="ChEBI" id="CHEBI:15378"/>
        <dbReference type="ChEBI" id="CHEBI:30013"/>
        <dbReference type="ChEBI" id="CHEBI:30616"/>
        <dbReference type="ChEBI" id="CHEBI:61977"/>
        <dbReference type="ChEBI" id="CHEBI:456216"/>
        <dbReference type="EC" id="2.7.11.1"/>
    </reaction>
</comment>
<dbReference type="Gene3D" id="3.30.10.20">
    <property type="match status" value="3"/>
</dbReference>
<dbReference type="GO" id="GO:0005524">
    <property type="term" value="F:ATP binding"/>
    <property type="evidence" value="ECO:0007669"/>
    <property type="project" value="UniProtKB-UniRule"/>
</dbReference>
<comment type="caution">
    <text evidence="14">The sequence shown here is derived from an EMBL/GenBank/DDBJ whole genome shotgun (WGS) entry which is preliminary data.</text>
</comment>
<dbReference type="SMART" id="SM00740">
    <property type="entry name" value="PASTA"/>
    <property type="match status" value="3"/>
</dbReference>
<evidence type="ECO:0000256" key="8">
    <source>
        <dbReference type="ARBA" id="ARBA00048679"/>
    </source>
</evidence>
<evidence type="ECO:0000256" key="2">
    <source>
        <dbReference type="ARBA" id="ARBA00022527"/>
    </source>
</evidence>
<dbReference type="CDD" id="cd06577">
    <property type="entry name" value="PASTA_pknB"/>
    <property type="match status" value="3"/>
</dbReference>
<dbReference type="Proteomes" id="UP001158066">
    <property type="component" value="Unassembled WGS sequence"/>
</dbReference>
<feature type="binding site" evidence="9">
    <location>
        <position position="39"/>
    </location>
    <ligand>
        <name>ATP</name>
        <dbReference type="ChEBI" id="CHEBI:30616"/>
    </ligand>
</feature>
<accession>A0AA45WUD5</accession>
<dbReference type="EC" id="2.7.11.1" evidence="1"/>
<dbReference type="PROSITE" id="PS50011">
    <property type="entry name" value="PROTEIN_KINASE_DOM"/>
    <property type="match status" value="1"/>
</dbReference>
<keyword evidence="15" id="KW-1185">Reference proteome</keyword>
<dbReference type="FunFam" id="1.10.510.10:FF:000021">
    <property type="entry name" value="Serine/threonine protein kinase"/>
    <property type="match status" value="1"/>
</dbReference>
<feature type="region of interest" description="Disordered" evidence="10">
    <location>
        <begin position="282"/>
        <end position="308"/>
    </location>
</feature>
<keyword evidence="11" id="KW-0812">Transmembrane</keyword>
<dbReference type="NCBIfam" id="NF033483">
    <property type="entry name" value="PknB_PASTA_kin"/>
    <property type="match status" value="1"/>
</dbReference>
<keyword evidence="2 14" id="KW-0723">Serine/threonine-protein kinase</keyword>
<evidence type="ECO:0000259" key="12">
    <source>
        <dbReference type="PROSITE" id="PS50011"/>
    </source>
</evidence>
<gene>
    <name evidence="14" type="ORF">SAMN06296020_10376</name>
</gene>
<name>A0AA45WUD5_9CLOT</name>
<evidence type="ECO:0000256" key="5">
    <source>
        <dbReference type="ARBA" id="ARBA00022777"/>
    </source>
</evidence>
<dbReference type="InterPro" id="IPR000719">
    <property type="entry name" value="Prot_kinase_dom"/>
</dbReference>
<comment type="catalytic activity">
    <reaction evidence="8">
        <text>L-seryl-[protein] + ATP = O-phospho-L-seryl-[protein] + ADP + H(+)</text>
        <dbReference type="Rhea" id="RHEA:17989"/>
        <dbReference type="Rhea" id="RHEA-COMP:9863"/>
        <dbReference type="Rhea" id="RHEA-COMP:11604"/>
        <dbReference type="ChEBI" id="CHEBI:15378"/>
        <dbReference type="ChEBI" id="CHEBI:29999"/>
        <dbReference type="ChEBI" id="CHEBI:30616"/>
        <dbReference type="ChEBI" id="CHEBI:83421"/>
        <dbReference type="ChEBI" id="CHEBI:456216"/>
        <dbReference type="EC" id="2.7.11.1"/>
    </reaction>
</comment>
<dbReference type="FunFam" id="3.30.200.20:FF:000035">
    <property type="entry name" value="Serine/threonine protein kinase Stk1"/>
    <property type="match status" value="1"/>
</dbReference>
<keyword evidence="5 14" id="KW-0418">Kinase</keyword>
<dbReference type="AlphaFoldDB" id="A0AA45WUD5"/>
<dbReference type="InterPro" id="IPR008271">
    <property type="entry name" value="Ser/Thr_kinase_AS"/>
</dbReference>
<keyword evidence="3" id="KW-0808">Transferase</keyword>
<dbReference type="Pfam" id="PF00069">
    <property type="entry name" value="Pkinase"/>
    <property type="match status" value="1"/>
</dbReference>
<feature type="region of interest" description="Disordered" evidence="10">
    <location>
        <begin position="563"/>
        <end position="597"/>
    </location>
</feature>
<evidence type="ECO:0000256" key="4">
    <source>
        <dbReference type="ARBA" id="ARBA00022741"/>
    </source>
</evidence>
<sequence length="662" mass="73216">MIGRMLGNRYEIIEKIGGGGMAVVYKAKCHLLNRYVAIKILRHEYIHDKDLVSKFKRESQAVASLSHPNIVNVYDVGEIDDLYYIVMELVSGKTLKKLIQEKKNLHQEEIIYFTKQIARALQHAHENFVVHRDIKPQNILITEDHRAKVTDFGIALSASASTLTNTGSLVGSVHYFSPEQARGGYTDAKTDLYSLGIVMYEMATGKVPFEGESPITVALKHLQQDMELPSDVNPSISEGLEGIILKLTQKEQMARFQSAAALIDALNQLETDPTYILEDADEEYDESPTQITPQTKGDGIRKMAAQKSNRRKKTGKTRFILVTGVLTALVAALLFTFGLFYLSSLFGTSDDSIKVPQLEGLSLEEARIELEALDLQHRIEYRFDSEVAANTILAQNPSAGMSVRPNYPVELIVSTVEDAVEVPDVTYKTLDDARFALEDEGFVMAEPEYVFSDLPKGTVVRQDPRAGSAHEEGGTVHLIISEGPEVALIPMPNVEGNTLENARGILESFNLRIGEVREEFSNEYVENMVIGQSIPAGREVAENTAITITVSKGVEEIQIEEPVLDPEDPEEVNGTTPEAPTDPATGESVRSRPMTIGPVGQSGIVEVRLYRLDDGQRTLIFSKTHNIDNEGDHLQVNVTGTGVQTYEIEIDGRVVHTTDVTF</sequence>
<dbReference type="EMBL" id="FXUF01000003">
    <property type="protein sequence ID" value="SMP46899.1"/>
    <property type="molecule type" value="Genomic_DNA"/>
</dbReference>